<feature type="transmembrane region" description="Helical" evidence="2">
    <location>
        <begin position="136"/>
        <end position="156"/>
    </location>
</feature>
<feature type="transmembrane region" description="Helical" evidence="2">
    <location>
        <begin position="163"/>
        <end position="182"/>
    </location>
</feature>
<keyword evidence="5" id="KW-1185">Reference proteome</keyword>
<evidence type="ECO:0000313" key="4">
    <source>
        <dbReference type="EMBL" id="MDO6412887.1"/>
    </source>
</evidence>
<feature type="transmembrane region" description="Helical" evidence="2">
    <location>
        <begin position="214"/>
        <end position="234"/>
    </location>
</feature>
<dbReference type="Proteomes" id="UP001169764">
    <property type="component" value="Unassembled WGS sequence"/>
</dbReference>
<proteinExistence type="predicted"/>
<dbReference type="PANTHER" id="PTHR23028:SF53">
    <property type="entry name" value="ACYL_TRANSF_3 DOMAIN-CONTAINING PROTEIN"/>
    <property type="match status" value="1"/>
</dbReference>
<feature type="transmembrane region" description="Helical" evidence="2">
    <location>
        <begin position="249"/>
        <end position="269"/>
    </location>
</feature>
<feature type="transmembrane region" description="Helical" evidence="2">
    <location>
        <begin position="290"/>
        <end position="313"/>
    </location>
</feature>
<feature type="transmembrane region" description="Helical" evidence="2">
    <location>
        <begin position="89"/>
        <end position="107"/>
    </location>
</feature>
<dbReference type="PANTHER" id="PTHR23028">
    <property type="entry name" value="ACETYLTRANSFERASE"/>
    <property type="match status" value="1"/>
</dbReference>
<feature type="transmembrane region" description="Helical" evidence="2">
    <location>
        <begin position="319"/>
        <end position="344"/>
    </location>
</feature>
<evidence type="ECO:0000256" key="2">
    <source>
        <dbReference type="SAM" id="Phobius"/>
    </source>
</evidence>
<keyword evidence="2" id="KW-0472">Membrane</keyword>
<accession>A0ABT8Y4G8</accession>
<evidence type="ECO:0000256" key="1">
    <source>
        <dbReference type="SAM" id="MobiDB-lite"/>
    </source>
</evidence>
<organism evidence="4 5">
    <name type="scientific">Sphingomonas natans</name>
    <dbReference type="NCBI Taxonomy" id="3063330"/>
    <lineage>
        <taxon>Bacteria</taxon>
        <taxon>Pseudomonadati</taxon>
        <taxon>Pseudomonadota</taxon>
        <taxon>Alphaproteobacteria</taxon>
        <taxon>Sphingomonadales</taxon>
        <taxon>Sphingomonadaceae</taxon>
        <taxon>Sphingomonas</taxon>
    </lineage>
</organism>
<name>A0ABT8Y4G8_9SPHN</name>
<reference evidence="4" key="1">
    <citation type="submission" date="2023-07" db="EMBL/GenBank/DDBJ databases">
        <authorList>
            <person name="Kim M."/>
        </authorList>
    </citation>
    <scope>NUCLEOTIDE SEQUENCE</scope>
    <source>
        <strain evidence="4">BIUV-7</strain>
    </source>
</reference>
<evidence type="ECO:0000313" key="5">
    <source>
        <dbReference type="Proteomes" id="UP001169764"/>
    </source>
</evidence>
<keyword evidence="2" id="KW-0812">Transmembrane</keyword>
<dbReference type="RefSeq" id="WP_303539220.1">
    <property type="nucleotide sequence ID" value="NZ_JAUOTP010000001.1"/>
</dbReference>
<dbReference type="InterPro" id="IPR002656">
    <property type="entry name" value="Acyl_transf_3_dom"/>
</dbReference>
<dbReference type="InterPro" id="IPR050879">
    <property type="entry name" value="Acyltransferase_3"/>
</dbReference>
<feature type="domain" description="Acyltransferase 3" evidence="3">
    <location>
        <begin position="10"/>
        <end position="334"/>
    </location>
</feature>
<keyword evidence="2" id="KW-1133">Transmembrane helix</keyword>
<keyword evidence="4" id="KW-0808">Transferase</keyword>
<dbReference type="GO" id="GO:0016746">
    <property type="term" value="F:acyltransferase activity"/>
    <property type="evidence" value="ECO:0007669"/>
    <property type="project" value="UniProtKB-KW"/>
</dbReference>
<sequence>MRSSGGQHWIALDHVRALAAFLVFSWHFLHATAGTPVPFASAPVIFPLALIDEGQTGVALFMTLSGYLFGKLLDGREVDYIAFLWNRALRLLPLMLVVIAVMAIGAYREDGLAGLQACLAGVYLGLFNPFLPLDHGLWSIVIEAHFYFLLPLLLAMQRRFGPATLALVAGALTLRFALAANGFNIHFFSYWTILGRIDQFALGLAAFRYRHLIAGRTPVAAVIALAFCSFYWWFDRSGGTYFGPPSDSPLWAVMPAIEGGTYAALIAWYDSRPVGIVGRLSAGIAKIGTWSFSIYLLHFFVVFSAPVWIAAHIMSPSNFYVATLWSALCFAAILPMGYLSYRFVERPFLRNRRRYLRDPQPSPPPGFGAYPVQA</sequence>
<protein>
    <submittedName>
        <fullName evidence="4">Acyltransferase</fullName>
        <ecNumber evidence="4">2.3.-.-</ecNumber>
    </submittedName>
</protein>
<keyword evidence="4" id="KW-0012">Acyltransferase</keyword>
<gene>
    <name evidence="4" type="ORF">Q4F19_00685</name>
</gene>
<dbReference type="EC" id="2.3.-.-" evidence="4"/>
<comment type="caution">
    <text evidence="4">The sequence shown here is derived from an EMBL/GenBank/DDBJ whole genome shotgun (WGS) entry which is preliminary data.</text>
</comment>
<feature type="region of interest" description="Disordered" evidence="1">
    <location>
        <begin position="355"/>
        <end position="374"/>
    </location>
</feature>
<dbReference type="EMBL" id="JAUOTP010000001">
    <property type="protein sequence ID" value="MDO6412887.1"/>
    <property type="molecule type" value="Genomic_DNA"/>
</dbReference>
<evidence type="ECO:0000259" key="3">
    <source>
        <dbReference type="Pfam" id="PF01757"/>
    </source>
</evidence>
<dbReference type="Pfam" id="PF01757">
    <property type="entry name" value="Acyl_transf_3"/>
    <property type="match status" value="1"/>
</dbReference>